<evidence type="ECO:0000256" key="1">
    <source>
        <dbReference type="SAM" id="MobiDB-lite"/>
    </source>
</evidence>
<evidence type="ECO:0000259" key="3">
    <source>
        <dbReference type="Pfam" id="PF01593"/>
    </source>
</evidence>
<organism evidence="4 5">
    <name type="scientific">Aspergillus mulundensis</name>
    <dbReference type="NCBI Taxonomy" id="1810919"/>
    <lineage>
        <taxon>Eukaryota</taxon>
        <taxon>Fungi</taxon>
        <taxon>Dikarya</taxon>
        <taxon>Ascomycota</taxon>
        <taxon>Pezizomycotina</taxon>
        <taxon>Eurotiomycetes</taxon>
        <taxon>Eurotiomycetidae</taxon>
        <taxon>Eurotiales</taxon>
        <taxon>Aspergillaceae</taxon>
        <taxon>Aspergillus</taxon>
        <taxon>Aspergillus subgen. Nidulantes</taxon>
    </lineage>
</organism>
<feature type="region of interest" description="Disordered" evidence="1">
    <location>
        <begin position="278"/>
        <end position="309"/>
    </location>
</feature>
<reference evidence="4 5" key="1">
    <citation type="journal article" date="2018" name="IMA Fungus">
        <title>IMA Genome-F 9: Draft genome sequence of Annulohypoxylon stygium, Aspergillus mulundensis, Berkeleyomyces basicola (syn. Thielaviopsis basicola), Ceratocystis smalleyi, two Cercospora beticola strains, Coleophoma cylindrospora, Fusarium fracticaudum, Phialophora cf. hyalina, and Morchella septimelata.</title>
        <authorList>
            <person name="Wingfield B.D."/>
            <person name="Bills G.F."/>
            <person name="Dong Y."/>
            <person name="Huang W."/>
            <person name="Nel W.J."/>
            <person name="Swalarsk-Parry B.S."/>
            <person name="Vaghefi N."/>
            <person name="Wilken P.M."/>
            <person name="An Z."/>
            <person name="de Beer Z.W."/>
            <person name="De Vos L."/>
            <person name="Chen L."/>
            <person name="Duong T.A."/>
            <person name="Gao Y."/>
            <person name="Hammerbacher A."/>
            <person name="Kikkert J.R."/>
            <person name="Li Y."/>
            <person name="Li H."/>
            <person name="Li K."/>
            <person name="Li Q."/>
            <person name="Liu X."/>
            <person name="Ma X."/>
            <person name="Naidoo K."/>
            <person name="Pethybridge S.J."/>
            <person name="Sun J."/>
            <person name="Steenkamp E.T."/>
            <person name="van der Nest M.A."/>
            <person name="van Wyk S."/>
            <person name="Wingfield M.J."/>
            <person name="Xiong C."/>
            <person name="Yue Q."/>
            <person name="Zhang X."/>
        </authorList>
    </citation>
    <scope>NUCLEOTIDE SEQUENCE [LARGE SCALE GENOMIC DNA]</scope>
    <source>
        <strain evidence="4 5">DSM 5745</strain>
    </source>
</reference>
<feature type="compositionally biased region" description="Basic residues" evidence="1">
    <location>
        <begin position="44"/>
        <end position="56"/>
    </location>
</feature>
<feature type="compositionally biased region" description="Basic and acidic residues" evidence="1">
    <location>
        <begin position="57"/>
        <end position="67"/>
    </location>
</feature>
<dbReference type="STRING" id="1810919.A0A3D8QCD7"/>
<feature type="domain" description="Amine oxidase" evidence="3">
    <location>
        <begin position="358"/>
        <end position="637"/>
    </location>
</feature>
<feature type="transmembrane region" description="Helical" evidence="2">
    <location>
        <begin position="77"/>
        <end position="101"/>
    </location>
</feature>
<evidence type="ECO:0000313" key="4">
    <source>
        <dbReference type="EMBL" id="RDW59300.1"/>
    </source>
</evidence>
<dbReference type="OrthoDB" id="5977668at2759"/>
<comment type="caution">
    <text evidence="4">The sequence shown here is derived from an EMBL/GenBank/DDBJ whole genome shotgun (WGS) entry which is preliminary data.</text>
</comment>
<dbReference type="InterPro" id="IPR036188">
    <property type="entry name" value="FAD/NAD-bd_sf"/>
</dbReference>
<proteinExistence type="predicted"/>
<dbReference type="RefSeq" id="XP_026598334.1">
    <property type="nucleotide sequence ID" value="XM_026753011.1"/>
</dbReference>
<dbReference type="Pfam" id="PF13450">
    <property type="entry name" value="NAD_binding_8"/>
    <property type="match status" value="1"/>
</dbReference>
<dbReference type="PANTHER" id="PTHR42923:SF42">
    <property type="entry name" value="AMINE OXIDASE DOMAIN-CONTAINING PROTEIN"/>
    <property type="match status" value="1"/>
</dbReference>
<protein>
    <recommendedName>
        <fullName evidence="3">Amine oxidase domain-containing protein</fullName>
    </recommendedName>
</protein>
<gene>
    <name evidence="4" type="ORF">DSM5745_10995</name>
</gene>
<dbReference type="EMBL" id="PVWQ01000019">
    <property type="protein sequence ID" value="RDW59300.1"/>
    <property type="molecule type" value="Genomic_DNA"/>
</dbReference>
<name>A0A3D8QCD7_9EURO</name>
<feature type="region of interest" description="Disordered" evidence="1">
    <location>
        <begin position="1"/>
        <end position="75"/>
    </location>
</feature>
<dbReference type="Proteomes" id="UP000256690">
    <property type="component" value="Unassembled WGS sequence"/>
</dbReference>
<feature type="compositionally biased region" description="Pro residues" evidence="1">
    <location>
        <begin position="1"/>
        <end position="10"/>
    </location>
</feature>
<keyword evidence="2" id="KW-0472">Membrane</keyword>
<dbReference type="GeneID" id="38121365"/>
<accession>A0A3D8QCD7</accession>
<evidence type="ECO:0000313" key="5">
    <source>
        <dbReference type="Proteomes" id="UP000256690"/>
    </source>
</evidence>
<dbReference type="AlphaFoldDB" id="A0A3D8QCD7"/>
<sequence>MVATKAPPPDLSALGDIHAPDNPISSNTNTGSGTGTGTPEARSRSRSARTNTRTRRRDSGYHEDAKESLSSSSRNSFILGGGETVGIVGSGMAGLAAAFLLGNDRQRRFEVELLEVQDVLSLDSASFELPRSTEAEAQALEIGGGLAYDFPKNARKDDQDDDNENEGRRVDLPMRAFAAGYYDNLLKMYRYLGVVFASPKFVYSISFSKNSQCPASDSKKDDEEGGAYFIHSSNNHILPPIRPAGITGTEYFFEILYLLFWYFWFTLACFWIPPKTTPPPKKGKSKGKKRRKSSASETEHAHDLYSNTTGTGETLRAYLSRVKIPTYYTTRYFLPLMSSITTCTHAELLDFPASDIINYARQTHRKPHYTLTRGVKAAEKRLSDGLNVRYNHRVTKVETLRTGRVRVHFIANQGKESEREGVKEYDRVIIATTPDVTGKIFSPLSLAMKVIPTTEVRTVVHRDRSRVGKTSAYLGANERLQKRNIKTFDQDKSIASSNGSRGPDGSCASVLTAMHMVTETDASGTTRTESIHEHPANVLVTTYALENSIAEDKILHSVRFTRVLRTSASRDVVNSLFSYAKPPGATACKDKEKGKDAVAVEGWKNGDGNVYVVGGWCWDGMVLLEGCVVSAVRVANELGIQAPWDQDEEQETWF</sequence>
<evidence type="ECO:0000256" key="2">
    <source>
        <dbReference type="SAM" id="Phobius"/>
    </source>
</evidence>
<feature type="compositionally biased region" description="Basic residues" evidence="1">
    <location>
        <begin position="281"/>
        <end position="293"/>
    </location>
</feature>
<feature type="transmembrane region" description="Helical" evidence="2">
    <location>
        <begin position="251"/>
        <end position="273"/>
    </location>
</feature>
<dbReference type="PANTHER" id="PTHR42923">
    <property type="entry name" value="PROTOPORPHYRINOGEN OXIDASE"/>
    <property type="match status" value="1"/>
</dbReference>
<dbReference type="SUPFAM" id="SSF51905">
    <property type="entry name" value="FAD/NAD(P)-binding domain"/>
    <property type="match status" value="1"/>
</dbReference>
<dbReference type="Pfam" id="PF01593">
    <property type="entry name" value="Amino_oxidase"/>
    <property type="match status" value="1"/>
</dbReference>
<dbReference type="InterPro" id="IPR050464">
    <property type="entry name" value="Zeta_carotene_desat/Oxidored"/>
</dbReference>
<keyword evidence="2" id="KW-1133">Transmembrane helix</keyword>
<dbReference type="InterPro" id="IPR002937">
    <property type="entry name" value="Amino_oxidase"/>
</dbReference>
<keyword evidence="2" id="KW-0812">Transmembrane</keyword>
<keyword evidence="5" id="KW-1185">Reference proteome</keyword>
<dbReference type="GO" id="GO:0016491">
    <property type="term" value="F:oxidoreductase activity"/>
    <property type="evidence" value="ECO:0007669"/>
    <property type="project" value="InterPro"/>
</dbReference>